<evidence type="ECO:0000313" key="3">
    <source>
        <dbReference type="Proteomes" id="UP000317199"/>
    </source>
</evidence>
<protein>
    <submittedName>
        <fullName evidence="2">Uncharacterized protein</fullName>
    </submittedName>
</protein>
<name>A0A514BTW3_9GAMM</name>
<sequence length="76" mass="8251">MNAKRFDFHAVMRRISTWLSIVGVSAITGLGTYAAMPARVQAAFPDWALIVLGTLALGSHMLVPFATSFKQKNIDA</sequence>
<gene>
    <name evidence="2" type="ORF">FKV23_12730</name>
</gene>
<dbReference type="RefSeq" id="WP_141624183.1">
    <property type="nucleotide sequence ID" value="NZ_CP041242.1"/>
</dbReference>
<evidence type="ECO:0000256" key="1">
    <source>
        <dbReference type="SAM" id="Phobius"/>
    </source>
</evidence>
<keyword evidence="1" id="KW-0812">Transmembrane</keyword>
<feature type="transmembrane region" description="Helical" evidence="1">
    <location>
        <begin position="47"/>
        <end position="66"/>
    </location>
</feature>
<reference evidence="2 3" key="1">
    <citation type="submission" date="2019-06" db="EMBL/GenBank/DDBJ databases">
        <title>Lysobacter alkalisoli sp. nov. isolated from saline-alkali soil.</title>
        <authorList>
            <person name="Sun J.-Q."/>
            <person name="Xu L."/>
        </authorList>
    </citation>
    <scope>NUCLEOTIDE SEQUENCE [LARGE SCALE GENOMIC DNA]</scope>
    <source>
        <strain evidence="2 3">SJ-36</strain>
    </source>
</reference>
<dbReference type="AlphaFoldDB" id="A0A514BTW3"/>
<keyword evidence="1" id="KW-0472">Membrane</keyword>
<dbReference type="Proteomes" id="UP000317199">
    <property type="component" value="Chromosome"/>
</dbReference>
<dbReference type="KEGG" id="lyj:FKV23_12730"/>
<dbReference type="EMBL" id="CP041242">
    <property type="protein sequence ID" value="QDH70851.1"/>
    <property type="molecule type" value="Genomic_DNA"/>
</dbReference>
<keyword evidence="3" id="KW-1185">Reference proteome</keyword>
<evidence type="ECO:0000313" key="2">
    <source>
        <dbReference type="EMBL" id="QDH70851.1"/>
    </source>
</evidence>
<organism evidence="2 3">
    <name type="scientific">Marilutibacter alkalisoli</name>
    <dbReference type="NCBI Taxonomy" id="2591633"/>
    <lineage>
        <taxon>Bacteria</taxon>
        <taxon>Pseudomonadati</taxon>
        <taxon>Pseudomonadota</taxon>
        <taxon>Gammaproteobacteria</taxon>
        <taxon>Lysobacterales</taxon>
        <taxon>Lysobacteraceae</taxon>
        <taxon>Marilutibacter</taxon>
    </lineage>
</organism>
<proteinExistence type="predicted"/>
<feature type="transmembrane region" description="Helical" evidence="1">
    <location>
        <begin position="15"/>
        <end position="35"/>
    </location>
</feature>
<keyword evidence="1" id="KW-1133">Transmembrane helix</keyword>
<accession>A0A514BTW3</accession>